<feature type="region of interest" description="Disordered" evidence="1">
    <location>
        <begin position="68"/>
        <end position="87"/>
    </location>
</feature>
<comment type="caution">
    <text evidence="2">The sequence shown here is derived from an EMBL/GenBank/DDBJ whole genome shotgun (WGS) entry which is preliminary data.</text>
</comment>
<evidence type="ECO:0000313" key="2">
    <source>
        <dbReference type="EMBL" id="MCZ8510991.1"/>
    </source>
</evidence>
<dbReference type="InterPro" id="IPR038501">
    <property type="entry name" value="Spore_GerAC_C_sf"/>
</dbReference>
<dbReference type="Gene3D" id="3.30.300.210">
    <property type="entry name" value="Nutrient germinant receptor protein C, domain 3"/>
    <property type="match status" value="1"/>
</dbReference>
<proteinExistence type="predicted"/>
<protein>
    <submittedName>
        <fullName evidence="2">Uncharacterized protein</fullName>
    </submittedName>
</protein>
<name>A0ABT4Q2D8_9BACL</name>
<keyword evidence="3" id="KW-1185">Reference proteome</keyword>
<organism evidence="2 3">
    <name type="scientific">Paenibacillus gyeongsangnamensis</name>
    <dbReference type="NCBI Taxonomy" id="3388067"/>
    <lineage>
        <taxon>Bacteria</taxon>
        <taxon>Bacillati</taxon>
        <taxon>Bacillota</taxon>
        <taxon>Bacilli</taxon>
        <taxon>Bacillales</taxon>
        <taxon>Paenibacillaceae</taxon>
        <taxon>Paenibacillus</taxon>
    </lineage>
</organism>
<dbReference type="Proteomes" id="UP001527882">
    <property type="component" value="Unassembled WGS sequence"/>
</dbReference>
<evidence type="ECO:0000313" key="3">
    <source>
        <dbReference type="Proteomes" id="UP001527882"/>
    </source>
</evidence>
<reference evidence="2 3" key="1">
    <citation type="submission" date="2022-12" db="EMBL/GenBank/DDBJ databases">
        <title>Draft genome sequence of Paenibacillus sp. dW9.</title>
        <authorList>
            <person name="Choi E.-W."/>
            <person name="Kim D.-U."/>
        </authorList>
    </citation>
    <scope>NUCLEOTIDE SEQUENCE [LARGE SCALE GENOMIC DNA]</scope>
    <source>
        <strain evidence="3">dW9</strain>
    </source>
</reference>
<sequence>MRTFRKAVTYGGDIYQLEYETYLHHYRKWKEFNGKSAFPISEKSIQSIEIDVKINHTGMMKKICNEAAKGDETAPPDGASLMVKAKH</sequence>
<dbReference type="EMBL" id="JAQAGZ010000001">
    <property type="protein sequence ID" value="MCZ8510991.1"/>
    <property type="molecule type" value="Genomic_DNA"/>
</dbReference>
<evidence type="ECO:0000256" key="1">
    <source>
        <dbReference type="SAM" id="MobiDB-lite"/>
    </source>
</evidence>
<accession>A0ABT4Q2D8</accession>
<gene>
    <name evidence="2" type="ORF">O9H85_00780</name>
</gene>